<reference evidence="1 2" key="3">
    <citation type="journal article" date="2004" name="Bioinformatics">
        <title>PHIRE, a deterministic approach to reveal regulatory elements in bacteriophage genomes.</title>
        <authorList>
            <person name="Lavigne R."/>
            <person name="Sun W.D."/>
            <person name="Volckaert G."/>
        </authorList>
    </citation>
    <scope>NUCLEOTIDE SEQUENCE [LARGE SCALE GENOMIC DNA]</scope>
</reference>
<accession>Q2Z0R0</accession>
<dbReference type="EMBL" id="AJ697969">
    <property type="protein sequence ID" value="CAG27265.1"/>
    <property type="molecule type" value="Genomic_DNA"/>
</dbReference>
<reference evidence="1 2" key="1">
    <citation type="journal article" date="2002" name="Genetika">
        <title>Phenogenetic characterization of a group of giant Phi KZ-like bacteriophages of Pseudomonas aeruginosa].</title>
        <authorList>
            <person name="Burkal'tseva M.V."/>
            <person name="Krylov V.N."/>
            <person name="Pleteneva E.A."/>
            <person name="Shaburova O.V."/>
            <person name="Krylov S.V."/>
            <person name="Volckaert G."/>
            <person name="Sykilinda N.N."/>
            <person name="Kurochkina L.P."/>
            <person name="Mesyanzhinov V.V."/>
        </authorList>
    </citation>
    <scope>NUCLEOTIDE SEQUENCE [LARGE SCALE GENOMIC DNA]</scope>
</reference>
<protein>
    <submittedName>
        <fullName evidence="1">Uncharacterized protein</fullName>
    </submittedName>
</protein>
<dbReference type="GeneID" id="5176676"/>
<dbReference type="Proteomes" id="UP000001239">
    <property type="component" value="Segment"/>
</dbReference>
<organism evidence="1 2">
    <name type="scientific">Pseudomonas phage EL</name>
    <dbReference type="NCBI Taxonomy" id="273133"/>
    <lineage>
        <taxon>Viruses</taxon>
        <taxon>Duplodnaviria</taxon>
        <taxon>Heunggongvirae</taxon>
        <taxon>Uroviricota</taxon>
        <taxon>Caudoviricetes</taxon>
        <taxon>Chimalliviridae</taxon>
        <taxon>Elvirus</taxon>
        <taxon>Elvirus EL</taxon>
    </lineage>
</organism>
<reference evidence="1 2" key="4">
    <citation type="journal article" date="2005" name="J. Mol. Biol.">
        <title>Genome comparison of Pseudomonas aeruginosa large phages.</title>
        <authorList>
            <person name="Hertveldt K."/>
            <person name="Lavigne R."/>
            <person name="Pleteneva E."/>
            <person name="Sernova N."/>
            <person name="Kurochkina L."/>
            <person name="Korchevskii R."/>
            <person name="Robben J."/>
            <person name="Mesyanzhinov V."/>
            <person name="Krylov V.N."/>
            <person name="Volckaert G."/>
        </authorList>
    </citation>
    <scope>NUCLEOTIDE SEQUENCE</scope>
</reference>
<reference evidence="1 2" key="2">
    <citation type="journal article" date="2003" name="Res. Microbiol.">
        <title>Myoviridae bacteriophages of Pseudomonas aeruginosa: a long and complex evolutionary pathway.</title>
        <authorList>
            <person name="Krylov V.N."/>
            <person name="Pleteneva E.A."/>
            <person name="Bourkalsteva M.V."/>
            <person name="Shaburova O.V."/>
            <person name="Volckaert G."/>
            <person name="Sykilinda N.N."/>
            <person name="Kurochkina L.P."/>
            <person name="Mesyanzhinov V.V."/>
        </authorList>
    </citation>
    <scope>NUCLEOTIDE SEQUENCE [LARGE SCALE GENOMIC DNA]</scope>
</reference>
<proteinExistence type="predicted"/>
<sequence length="503" mass="57113">MEAITPSVNWVMYLLVGHNSKLKKNGYFLGGHGYSYDIQQEGKRKLTKDVPTSAGYYTGNPQKTNTAVTIRDIVSLTVVNAESELEALLKGYWEVLNALTTDPILKNLCVITEHKVLEALSKVDKKKVEDAEEFKLGRLVLSATERAVLLDILTCLEIASQTDRRVVFDFPGVAEGGQGNKEAAKQRDLAETISLFGFKKETNLEVVSRKEYENPEVEFNKIVSASRWYFNTLDPEAFYKEQHGYRVYGFGKVERDKTYYGKLTPDVTYSKLYTKRPLRLLDKLFDFTVQRIANPEGYLSAGDLNHIVTKDVARLVDHFPGVPKEKELISPFTKQNTKPVLIELISPVLMSYRIRDFLIGMDILFEGFMNKDTENRYGYLTFYIITDLIYQKEVNGKGVEKLKLDPAFTQTRETISLKVTHPSAIKPVTIKLSIGYDTPDRNAFNSITDPKVKVWCVTDTRNKEGLRYATIVETDEFIYIHTSAIANLRVLTLAELGRSTDKA</sequence>
<name>Q2Z0R0_9CAUD</name>
<dbReference type="OrthoDB" id="10672at10239"/>
<dbReference type="RefSeq" id="YP_418204.1">
    <property type="nucleotide sequence ID" value="NC_007623.1"/>
</dbReference>
<dbReference type="KEGG" id="vg:5176676"/>
<evidence type="ECO:0000313" key="1">
    <source>
        <dbReference type="EMBL" id="CAG27265.1"/>
    </source>
</evidence>
<evidence type="ECO:0000313" key="2">
    <source>
        <dbReference type="Proteomes" id="UP000001239"/>
    </source>
</evidence>
<keyword evidence="2" id="KW-1185">Reference proteome</keyword>